<dbReference type="GO" id="GO:0004176">
    <property type="term" value="F:ATP-dependent peptidase activity"/>
    <property type="evidence" value="ECO:0007669"/>
    <property type="project" value="InterPro"/>
</dbReference>
<dbReference type="InterPro" id="IPR029045">
    <property type="entry name" value="ClpP/crotonase-like_dom_sf"/>
</dbReference>
<dbReference type="CDD" id="cd07016">
    <property type="entry name" value="S14_ClpP_1"/>
    <property type="match status" value="1"/>
</dbReference>
<dbReference type="GO" id="GO:0051117">
    <property type="term" value="F:ATPase binding"/>
    <property type="evidence" value="ECO:0007669"/>
    <property type="project" value="TreeGrafter"/>
</dbReference>
<proteinExistence type="inferred from homology"/>
<evidence type="ECO:0000313" key="8">
    <source>
        <dbReference type="EMBL" id="EQB13222.1"/>
    </source>
</evidence>
<dbReference type="InterPro" id="IPR001907">
    <property type="entry name" value="ClpP"/>
</dbReference>
<dbReference type="PATRIC" id="fig|1331060.3.peg.3071"/>
<keyword evidence="4" id="KW-0378">Hydrolase</keyword>
<sequence length="308" mass="33553">MALASRRALEHPPLQSPRIRPMSNHLRAVFASQRPPEMPNLGSGSDWKFETRALADDFRHFTVDVTAQAMPTISIFDYIGDDGEGGGVGAKRIAGALRPLAGKDIIVEINSPGGNYFEGVAAYNLLRRHEGKVIVQVLGVAASAASVIAMAGDEIQIAANAEIMIHEARGLFMGTKSEMQDAWETLAHLDTAMCETYAARSGREVAEFEAMIAGKDVFFRGQQAIEAGLADTLIEREAQMPVYAAADENFPSDRASLDSFLAKQGMPRSERRELFREMIPEARRAEGQAERDAGISAEQTSRLLRAMS</sequence>
<dbReference type="GO" id="GO:0006515">
    <property type="term" value="P:protein quality control for misfolded or incompletely synthesized proteins"/>
    <property type="evidence" value="ECO:0007669"/>
    <property type="project" value="TreeGrafter"/>
</dbReference>
<keyword evidence="5" id="KW-0720">Serine protease</keyword>
<evidence type="ECO:0000256" key="2">
    <source>
        <dbReference type="ARBA" id="ARBA00022490"/>
    </source>
</evidence>
<dbReference type="SUPFAM" id="SSF52096">
    <property type="entry name" value="ClpP/crotonase"/>
    <property type="match status" value="1"/>
</dbReference>
<dbReference type="PANTHER" id="PTHR10381">
    <property type="entry name" value="ATP-DEPENDENT CLP PROTEASE PROTEOLYTIC SUBUNIT"/>
    <property type="match status" value="1"/>
</dbReference>
<dbReference type="GO" id="GO:0009368">
    <property type="term" value="C:endopeptidase Clp complex"/>
    <property type="evidence" value="ECO:0007669"/>
    <property type="project" value="TreeGrafter"/>
</dbReference>
<keyword evidence="2" id="KW-0963">Cytoplasm</keyword>
<comment type="similarity">
    <text evidence="1 6">Belongs to the peptidase S14 family.</text>
</comment>
<protein>
    <recommendedName>
        <fullName evidence="6">ATP-dependent Clp protease proteolytic subunit</fullName>
    </recommendedName>
</protein>
<organism evidence="8 9">
    <name type="scientific">Sphingobium lactosutens DS20</name>
    <dbReference type="NCBI Taxonomy" id="1331060"/>
    <lineage>
        <taxon>Bacteria</taxon>
        <taxon>Pseudomonadati</taxon>
        <taxon>Pseudomonadota</taxon>
        <taxon>Alphaproteobacteria</taxon>
        <taxon>Sphingomonadales</taxon>
        <taxon>Sphingomonadaceae</taxon>
        <taxon>Sphingobium</taxon>
    </lineage>
</organism>
<evidence type="ECO:0000256" key="6">
    <source>
        <dbReference type="RuleBase" id="RU003567"/>
    </source>
</evidence>
<dbReference type="GO" id="GO:0004252">
    <property type="term" value="F:serine-type endopeptidase activity"/>
    <property type="evidence" value="ECO:0007669"/>
    <property type="project" value="InterPro"/>
</dbReference>
<evidence type="ECO:0000256" key="7">
    <source>
        <dbReference type="SAM" id="MobiDB-lite"/>
    </source>
</evidence>
<gene>
    <name evidence="8" type="ORF">RLDS_16010</name>
</gene>
<dbReference type="PRINTS" id="PR00127">
    <property type="entry name" value="CLPPROTEASEP"/>
</dbReference>
<dbReference type="InterPro" id="IPR023562">
    <property type="entry name" value="ClpP/TepA"/>
</dbReference>
<evidence type="ECO:0000256" key="4">
    <source>
        <dbReference type="ARBA" id="ARBA00022801"/>
    </source>
</evidence>
<keyword evidence="3" id="KW-0645">Protease</keyword>
<dbReference type="Proteomes" id="UP000015531">
    <property type="component" value="Unassembled WGS sequence"/>
</dbReference>
<comment type="caution">
    <text evidence="8">The sequence shown here is derived from an EMBL/GenBank/DDBJ whole genome shotgun (WGS) entry which is preliminary data.</text>
</comment>
<name>T0HJM9_9SPHN</name>
<dbReference type="EMBL" id="ATDP01000097">
    <property type="protein sequence ID" value="EQB13222.1"/>
    <property type="molecule type" value="Genomic_DNA"/>
</dbReference>
<dbReference type="Gene3D" id="3.90.226.10">
    <property type="entry name" value="2-enoyl-CoA Hydratase, Chain A, domain 1"/>
    <property type="match status" value="1"/>
</dbReference>
<accession>T0HJM9</accession>
<feature type="region of interest" description="Disordered" evidence="7">
    <location>
        <begin position="1"/>
        <end position="22"/>
    </location>
</feature>
<evidence type="ECO:0000256" key="1">
    <source>
        <dbReference type="ARBA" id="ARBA00007039"/>
    </source>
</evidence>
<keyword evidence="9" id="KW-1185">Reference proteome</keyword>
<evidence type="ECO:0000256" key="5">
    <source>
        <dbReference type="ARBA" id="ARBA00022825"/>
    </source>
</evidence>
<dbReference type="NCBIfam" id="NF045542">
    <property type="entry name" value="Clp_rel_HeadMat"/>
    <property type="match status" value="1"/>
</dbReference>
<feature type="compositionally biased region" description="Basic and acidic residues" evidence="7">
    <location>
        <begin position="283"/>
        <end position="293"/>
    </location>
</feature>
<evidence type="ECO:0000256" key="3">
    <source>
        <dbReference type="ARBA" id="ARBA00022670"/>
    </source>
</evidence>
<evidence type="ECO:0000313" key="9">
    <source>
        <dbReference type="Proteomes" id="UP000015531"/>
    </source>
</evidence>
<dbReference type="Pfam" id="PF00574">
    <property type="entry name" value="CLP_protease"/>
    <property type="match status" value="1"/>
</dbReference>
<dbReference type="AlphaFoldDB" id="T0HJM9"/>
<reference evidence="8 9" key="1">
    <citation type="journal article" date="2013" name="Genome Announc.">
        <title>Draft Genome Sequence of Sphingobium lactosutens Strain DS20T, Isolated from a Hexachlorocyclohexane Dumpsite.</title>
        <authorList>
            <person name="Kumar R."/>
            <person name="Dwivedi V."/>
            <person name="Negi V."/>
            <person name="Khurana J.P."/>
            <person name="Lal R."/>
        </authorList>
    </citation>
    <scope>NUCLEOTIDE SEQUENCE [LARGE SCALE GENOMIC DNA]</scope>
    <source>
        <strain evidence="8 9">DS20</strain>
    </source>
</reference>
<feature type="region of interest" description="Disordered" evidence="7">
    <location>
        <begin position="283"/>
        <end position="308"/>
    </location>
</feature>
<dbReference type="eggNOG" id="COG0740">
    <property type="taxonomic scope" value="Bacteria"/>
</dbReference>
<dbReference type="PANTHER" id="PTHR10381:SF70">
    <property type="entry name" value="ATP-DEPENDENT CLP PROTEASE PROTEOLYTIC SUBUNIT"/>
    <property type="match status" value="1"/>
</dbReference>